<evidence type="ECO:0000256" key="3">
    <source>
        <dbReference type="ARBA" id="ARBA00001954"/>
    </source>
</evidence>
<dbReference type="GO" id="GO:0030145">
    <property type="term" value="F:manganese ion binding"/>
    <property type="evidence" value="ECO:0007669"/>
    <property type="project" value="TreeGrafter"/>
</dbReference>
<evidence type="ECO:0000256" key="9">
    <source>
        <dbReference type="ARBA" id="ARBA00023211"/>
    </source>
</evidence>
<evidence type="ECO:0000256" key="5">
    <source>
        <dbReference type="ARBA" id="ARBA00004892"/>
    </source>
</evidence>
<comment type="similarity">
    <text evidence="6">Belongs to the mannonate dehydratase family.</text>
</comment>
<comment type="catalytic activity">
    <reaction evidence="1">
        <text>D-mannonate = 2-dehydro-3-deoxy-D-gluconate + H2O</text>
        <dbReference type="Rhea" id="RHEA:20097"/>
        <dbReference type="ChEBI" id="CHEBI:15377"/>
        <dbReference type="ChEBI" id="CHEBI:17767"/>
        <dbReference type="ChEBI" id="CHEBI:57990"/>
        <dbReference type="EC" id="4.2.1.8"/>
    </reaction>
</comment>
<evidence type="ECO:0000256" key="7">
    <source>
        <dbReference type="ARBA" id="ARBA00012927"/>
    </source>
</evidence>
<evidence type="ECO:0000256" key="11">
    <source>
        <dbReference type="SAM" id="MobiDB-lite"/>
    </source>
</evidence>
<dbReference type="UniPathway" id="UPA00246"/>
<evidence type="ECO:0000256" key="6">
    <source>
        <dbReference type="ARBA" id="ARBA00007389"/>
    </source>
</evidence>
<dbReference type="GO" id="GO:0008927">
    <property type="term" value="F:mannonate dehydratase activity"/>
    <property type="evidence" value="ECO:0007669"/>
    <property type="project" value="UniProtKB-EC"/>
</dbReference>
<evidence type="ECO:0000256" key="8">
    <source>
        <dbReference type="ARBA" id="ARBA00023004"/>
    </source>
</evidence>
<dbReference type="GO" id="GO:0008198">
    <property type="term" value="F:ferrous iron binding"/>
    <property type="evidence" value="ECO:0007669"/>
    <property type="project" value="TreeGrafter"/>
</dbReference>
<comment type="function">
    <text evidence="4">Catalyzes the dehydration of D-mannonate.</text>
</comment>
<organism evidence="12">
    <name type="scientific">Paenibacillus sp. BIHB 4019</name>
    <dbReference type="NCBI Taxonomy" id="1870819"/>
    <lineage>
        <taxon>Bacteria</taxon>
        <taxon>Bacillati</taxon>
        <taxon>Bacillota</taxon>
        <taxon>Bacilli</taxon>
        <taxon>Bacillales</taxon>
        <taxon>Paenibacillaceae</taxon>
        <taxon>Paenibacillus</taxon>
    </lineage>
</organism>
<proteinExistence type="inferred from homology"/>
<feature type="region of interest" description="Disordered" evidence="11">
    <location>
        <begin position="321"/>
        <end position="340"/>
    </location>
</feature>
<evidence type="ECO:0000256" key="1">
    <source>
        <dbReference type="ARBA" id="ARBA00001794"/>
    </source>
</evidence>
<dbReference type="PIRSF" id="PIRSF016049">
    <property type="entry name" value="Man_dehyd"/>
    <property type="match status" value="1"/>
</dbReference>
<comment type="cofactor">
    <cofactor evidence="3">
        <name>Fe(2+)</name>
        <dbReference type="ChEBI" id="CHEBI:29033"/>
    </cofactor>
</comment>
<accession>A0A1B2DL41</accession>
<comment type="pathway">
    <text evidence="5">Carbohydrate metabolism; pentose and glucuronate interconversion.</text>
</comment>
<evidence type="ECO:0000313" key="12">
    <source>
        <dbReference type="EMBL" id="ANY68426.1"/>
    </source>
</evidence>
<dbReference type="PANTHER" id="PTHR30387:SF2">
    <property type="entry name" value="MANNONATE DEHYDRATASE"/>
    <property type="match status" value="1"/>
</dbReference>
<evidence type="ECO:0000256" key="2">
    <source>
        <dbReference type="ARBA" id="ARBA00001936"/>
    </source>
</evidence>
<dbReference type="InterPro" id="IPR004628">
    <property type="entry name" value="Man_deHydtase"/>
</dbReference>
<sequence>MQLAEFFSSRPDRLWQLAKQMDINHAVSGLAWDEKSEKPWDLMPLIRMKQRFADSGIELAVIESMPPSNEIKLGTAGRDAEIETFQQFIVNMGRAGIPVLCYNFMAQFNWFRTSTTTRTRGGALVSSYDHSLMRDAPLTEAGVVSEQQLWENLHYFMEQIVPVAEEAKVKLALHPDDPPITPIRGVSRILRSADALQRAIDLVPSAYNGITLCQGTLATAGEHIPSVIRHFAGQDKMFFVHFRDVRGTAEKFEETFHDDGITDMLEAMYTYYDVGFTGPARPDHVPTMEGETNENPGYELLGRLFGVGYIKGLMEAASRRQVEGAQSSTNAAEAQKIAVE</sequence>
<keyword evidence="8" id="KW-0408">Iron</keyword>
<comment type="cofactor">
    <cofactor evidence="2">
        <name>Mn(2+)</name>
        <dbReference type="ChEBI" id="CHEBI:29035"/>
    </cofactor>
</comment>
<dbReference type="GO" id="GO:0042840">
    <property type="term" value="P:D-glucuronate catabolic process"/>
    <property type="evidence" value="ECO:0007669"/>
    <property type="project" value="TreeGrafter"/>
</dbReference>
<evidence type="ECO:0000256" key="4">
    <source>
        <dbReference type="ARBA" id="ARBA00002713"/>
    </source>
</evidence>
<dbReference type="SUPFAM" id="SSF51658">
    <property type="entry name" value="Xylose isomerase-like"/>
    <property type="match status" value="1"/>
</dbReference>
<name>A0A1B2DL41_9BACL</name>
<keyword evidence="9" id="KW-0464">Manganese</keyword>
<dbReference type="EMBL" id="CP016808">
    <property type="protein sequence ID" value="ANY68426.1"/>
    <property type="molecule type" value="Genomic_DNA"/>
</dbReference>
<dbReference type="InterPro" id="IPR036237">
    <property type="entry name" value="Xyl_isomerase-like_sf"/>
</dbReference>
<dbReference type="Pfam" id="PF03786">
    <property type="entry name" value="UxuA"/>
    <property type="match status" value="2"/>
</dbReference>
<dbReference type="Gene3D" id="3.20.20.150">
    <property type="entry name" value="Divalent-metal-dependent TIM barrel enzymes"/>
    <property type="match status" value="1"/>
</dbReference>
<protein>
    <recommendedName>
        <fullName evidence="7">mannonate dehydratase</fullName>
        <ecNumber evidence="7">4.2.1.8</ecNumber>
    </recommendedName>
</protein>
<dbReference type="PANTHER" id="PTHR30387">
    <property type="entry name" value="MANNONATE DEHYDRATASE"/>
    <property type="match status" value="1"/>
</dbReference>
<keyword evidence="10" id="KW-0456">Lyase</keyword>
<dbReference type="AlphaFoldDB" id="A0A1B2DL41"/>
<dbReference type="EC" id="4.2.1.8" evidence="7"/>
<gene>
    <name evidence="12" type="ORF">BBD42_19580</name>
</gene>
<evidence type="ECO:0000256" key="10">
    <source>
        <dbReference type="ARBA" id="ARBA00023239"/>
    </source>
</evidence>
<dbReference type="RefSeq" id="WP_099519566.1">
    <property type="nucleotide sequence ID" value="NZ_CP016808.1"/>
</dbReference>
<reference evidence="12" key="1">
    <citation type="submission" date="2016-08" db="EMBL/GenBank/DDBJ databases">
        <title>Complete Genome Seqeunce of Paenibacillus sp. BIHB 4019 from tea rhizoplane.</title>
        <authorList>
            <person name="Thakur R."/>
            <person name="Swarnkar M.K."/>
            <person name="Gulati A."/>
        </authorList>
    </citation>
    <scope>NUCLEOTIDE SEQUENCE [LARGE SCALE GENOMIC DNA]</scope>
    <source>
        <strain evidence="12">BIHB4019</strain>
    </source>
</reference>